<evidence type="ECO:0000259" key="1">
    <source>
        <dbReference type="PROSITE" id="PS00028"/>
    </source>
</evidence>
<dbReference type="InterPro" id="IPR013087">
    <property type="entry name" value="Znf_C2H2_type"/>
</dbReference>
<organism evidence="2 3">
    <name type="scientific">Cyprinus carpio</name>
    <name type="common">Common carp</name>
    <dbReference type="NCBI Taxonomy" id="7962"/>
    <lineage>
        <taxon>Eukaryota</taxon>
        <taxon>Metazoa</taxon>
        <taxon>Chordata</taxon>
        <taxon>Craniata</taxon>
        <taxon>Vertebrata</taxon>
        <taxon>Euteleostomi</taxon>
        <taxon>Actinopterygii</taxon>
        <taxon>Neopterygii</taxon>
        <taxon>Teleostei</taxon>
        <taxon>Ostariophysi</taxon>
        <taxon>Cypriniformes</taxon>
        <taxon>Cyprinidae</taxon>
        <taxon>Cyprininae</taxon>
        <taxon>Cyprinus</taxon>
    </lineage>
</organism>
<evidence type="ECO:0000313" key="2">
    <source>
        <dbReference type="Ensembl" id="ENSCCRP00010068053.1"/>
    </source>
</evidence>
<sequence length="237" mass="25877">MSASAVSEDVEDEVEFVSEGPLRPVLECIDLLSDGEDEGGMSAAHTIEEQVDQQRAHAMPTLDRLARQVAGEKLERLEKCKAFKEKIISQQAHGRHELSVSHSNSGSSNAKRCVDIWLKMPGLQPGTVSSARSLWRRRPAPAAAQCSPRTCPVINCGRVYDNVPLLEGHLKRFDHSPCDPTITLRGSPSAFCACVACGHECRSAVFPPSLTLTIKWANCCLKALPHKGIVHPEMKTC</sequence>
<keyword evidence="3" id="KW-1185">Reference proteome</keyword>
<proteinExistence type="predicted"/>
<dbReference type="PROSITE" id="PS00028">
    <property type="entry name" value="ZINC_FINGER_C2H2_1"/>
    <property type="match status" value="1"/>
</dbReference>
<protein>
    <recommendedName>
        <fullName evidence="1">C2H2-type domain-containing protein</fullName>
    </recommendedName>
</protein>
<dbReference type="Pfam" id="PF23101">
    <property type="entry name" value="Zf-C2H2_ZNF451_1st"/>
    <property type="match status" value="1"/>
</dbReference>
<dbReference type="AlphaFoldDB" id="A0A8C1M185"/>
<dbReference type="Proteomes" id="UP000694427">
    <property type="component" value="Unplaced"/>
</dbReference>
<accession>A0A8C1M185</accession>
<dbReference type="InterPro" id="IPR058949">
    <property type="entry name" value="Zf-C2H2_ZNF451_1st"/>
</dbReference>
<reference evidence="2" key="2">
    <citation type="submission" date="2025-09" db="UniProtKB">
        <authorList>
            <consortium name="Ensembl"/>
        </authorList>
    </citation>
    <scope>IDENTIFICATION</scope>
</reference>
<evidence type="ECO:0000313" key="3">
    <source>
        <dbReference type="Proteomes" id="UP000694427"/>
    </source>
</evidence>
<reference evidence="2" key="1">
    <citation type="submission" date="2025-08" db="UniProtKB">
        <authorList>
            <consortium name="Ensembl"/>
        </authorList>
    </citation>
    <scope>IDENTIFICATION</scope>
</reference>
<dbReference type="Ensembl" id="ENSCCRT00010075180.1">
    <property type="protein sequence ID" value="ENSCCRP00010068053.1"/>
    <property type="gene ID" value="ENSCCRG00010029498.1"/>
</dbReference>
<name>A0A8C1M185_CYPCA</name>
<feature type="domain" description="C2H2-type" evidence="1">
    <location>
        <begin position="151"/>
        <end position="175"/>
    </location>
</feature>